<dbReference type="PANTHER" id="PTHR35602">
    <property type="entry name" value="ESTERASE YQIA-RELATED"/>
    <property type="match status" value="1"/>
</dbReference>
<dbReference type="KEGG" id="acib:ACBT_1554"/>
<dbReference type="OrthoDB" id="9814831at2"/>
<dbReference type="SUPFAM" id="SSF53474">
    <property type="entry name" value="alpha/beta-Hydrolases"/>
    <property type="match status" value="1"/>
</dbReference>
<dbReference type="Gene3D" id="3.40.50.1820">
    <property type="entry name" value="alpha/beta hydrolase"/>
    <property type="match status" value="1"/>
</dbReference>
<dbReference type="InterPro" id="IPR029058">
    <property type="entry name" value="AB_hydrolase_fold"/>
</dbReference>
<organism evidence="1 2">
    <name type="scientific">Aliarcobacter cibarius</name>
    <dbReference type="NCBI Taxonomy" id="255507"/>
    <lineage>
        <taxon>Bacteria</taxon>
        <taxon>Pseudomonadati</taxon>
        <taxon>Campylobacterota</taxon>
        <taxon>Epsilonproteobacteria</taxon>
        <taxon>Campylobacterales</taxon>
        <taxon>Arcobacteraceae</taxon>
        <taxon>Aliarcobacter</taxon>
    </lineage>
</organism>
<proteinExistence type="predicted"/>
<sequence>MIIYIHGFASSGLGDKPKIFKKYFKNGIITPSLSTIPFLAIHTLEDLIEVFLAKGEKVSLVGSSLGGFYSLYLANKYKLNAVLINPALNPKQTLSKFYSFGLVKNYFDNSNFEITQEQLKSLENFQVSLIQNPKNIMALIQKGDEIIDYKESLEILKDCEIIVEEGGNHSFENIEKYLNKINNFFK</sequence>
<reference evidence="1 2" key="1">
    <citation type="submission" date="2020-05" db="EMBL/GenBank/DDBJ databases">
        <title>Complete genome sequencing of Campylobacter and Arcobacter type strains.</title>
        <authorList>
            <person name="Miller W.G."/>
            <person name="Yee E."/>
        </authorList>
    </citation>
    <scope>NUCLEOTIDE SEQUENCE [LARGE SCALE GENOMIC DNA]</scope>
    <source>
        <strain evidence="1 2">LMG 21996</strain>
    </source>
</reference>
<name>A0A7L5JQC6_9BACT</name>
<protein>
    <submittedName>
        <fullName evidence="1">Esterase (UPF0227 domain)</fullName>
    </submittedName>
</protein>
<dbReference type="RefSeq" id="WP_024776132.1">
    <property type="nucleotide sequence ID" value="NZ_CP054051.1"/>
</dbReference>
<evidence type="ECO:0000313" key="2">
    <source>
        <dbReference type="Proteomes" id="UP000509513"/>
    </source>
</evidence>
<dbReference type="AlphaFoldDB" id="A0A7L5JQC6"/>
<accession>A0A7L5JQC6</accession>
<dbReference type="Pfam" id="PF05728">
    <property type="entry name" value="UPF0227"/>
    <property type="match status" value="1"/>
</dbReference>
<dbReference type="Proteomes" id="UP000509513">
    <property type="component" value="Chromosome"/>
</dbReference>
<dbReference type="PANTHER" id="PTHR35602:SF3">
    <property type="entry name" value="ESTERASE YQIA"/>
    <property type="match status" value="1"/>
</dbReference>
<dbReference type="InterPro" id="IPR008886">
    <property type="entry name" value="UPF0227/Esterase_YqiA"/>
</dbReference>
<evidence type="ECO:0000313" key="1">
    <source>
        <dbReference type="EMBL" id="QKJ27454.1"/>
    </source>
</evidence>
<dbReference type="EMBL" id="CP054051">
    <property type="protein sequence ID" value="QKJ27454.1"/>
    <property type="molecule type" value="Genomic_DNA"/>
</dbReference>
<gene>
    <name evidence="1" type="ORF">ACBT_1554</name>
</gene>